<proteinExistence type="predicted"/>
<evidence type="ECO:0000313" key="2">
    <source>
        <dbReference type="Proteomes" id="UP001603857"/>
    </source>
</evidence>
<sequence length="161" mass="17012">MPSSHFSNGDSESLLRLPLLSSQRSIVNSTSQVASVDSNVSPIESLDYESVFPSLFHLGLFPFSQRRQVKGSPLLAGDGEDEMGDEVGGALVELGGVEGKVSVGGSVLVEAVVMAVGVGSEGEDKNRGFVGYVTVEVESDADNESCIHGNDTFEELKSRFI</sequence>
<comment type="caution">
    <text evidence="1">The sequence shown here is derived from an EMBL/GenBank/DDBJ whole genome shotgun (WGS) entry which is preliminary data.</text>
</comment>
<dbReference type="Proteomes" id="UP001603857">
    <property type="component" value="Unassembled WGS sequence"/>
</dbReference>
<dbReference type="AlphaFoldDB" id="A0ABD1MAW3"/>
<evidence type="ECO:0000313" key="1">
    <source>
        <dbReference type="EMBL" id="KAL2332936.1"/>
    </source>
</evidence>
<protein>
    <submittedName>
        <fullName evidence="1">Uncharacterized protein</fullName>
    </submittedName>
</protein>
<organism evidence="1 2">
    <name type="scientific">Flemingia macrophylla</name>
    <dbReference type="NCBI Taxonomy" id="520843"/>
    <lineage>
        <taxon>Eukaryota</taxon>
        <taxon>Viridiplantae</taxon>
        <taxon>Streptophyta</taxon>
        <taxon>Embryophyta</taxon>
        <taxon>Tracheophyta</taxon>
        <taxon>Spermatophyta</taxon>
        <taxon>Magnoliopsida</taxon>
        <taxon>eudicotyledons</taxon>
        <taxon>Gunneridae</taxon>
        <taxon>Pentapetalae</taxon>
        <taxon>rosids</taxon>
        <taxon>fabids</taxon>
        <taxon>Fabales</taxon>
        <taxon>Fabaceae</taxon>
        <taxon>Papilionoideae</taxon>
        <taxon>50 kb inversion clade</taxon>
        <taxon>NPAAA clade</taxon>
        <taxon>indigoferoid/millettioid clade</taxon>
        <taxon>Phaseoleae</taxon>
        <taxon>Flemingia</taxon>
    </lineage>
</organism>
<accession>A0ABD1MAW3</accession>
<gene>
    <name evidence="1" type="ORF">Fmac_014149</name>
</gene>
<reference evidence="1 2" key="1">
    <citation type="submission" date="2024-08" db="EMBL/GenBank/DDBJ databases">
        <title>Insights into the chromosomal genome structure of Flemingia macrophylla.</title>
        <authorList>
            <person name="Ding Y."/>
            <person name="Zhao Y."/>
            <person name="Bi W."/>
            <person name="Wu M."/>
            <person name="Zhao G."/>
            <person name="Gong Y."/>
            <person name="Li W."/>
            <person name="Zhang P."/>
        </authorList>
    </citation>
    <scope>NUCLEOTIDE SEQUENCE [LARGE SCALE GENOMIC DNA]</scope>
    <source>
        <strain evidence="1">DYQJB</strain>
        <tissue evidence="1">Leaf</tissue>
    </source>
</reference>
<dbReference type="EMBL" id="JBGMDY010000005">
    <property type="protein sequence ID" value="KAL2332936.1"/>
    <property type="molecule type" value="Genomic_DNA"/>
</dbReference>
<name>A0ABD1MAW3_9FABA</name>
<keyword evidence="2" id="KW-1185">Reference proteome</keyword>